<proteinExistence type="predicted"/>
<protein>
    <submittedName>
        <fullName evidence="1">Uncharacterized protein</fullName>
    </submittedName>
</protein>
<sequence>MAQARPPLLQLLRGPSGELWEVCIGLEVHAQVLSRSKLMSGAAASTVASSSARPNRHVSFFDAALPGTLPVLNRECVHQAIRTGLALNATVHVRSLFERKHYFYCDLPLGYQVTQQRAPIASGGALRYHVPVASIVSEHGGAARTRHVAFDASKYKSRKEKNEALRTWRNNQATKPQLQELVPKSVRIARIQLEQDSGKSIHDLEERDTVVDFNRAGTALLEIVLEPDLRSPVEAGAVVRHLQHLLRHLHVCDGNMEDGSMRCDVNVSVRPLHLGHDEADDASLERALASHGGAAPFGERVEIKNMNSIRNLVRAAEYEARRQIALAETKGESVHRETRSFDARTGETKRMRSKEGATDYRFFPEPDLPPLVLSDTLVQAIRNEMPELPEALRTRLMTQYDLTPYEASVLVHEPGAASFFEQVAAHTSRPAKMVANWVLNDLFGHLKALHRDVSDSPVDAPALGALLDLILDGTISGKIAKDVLAYMCFENEGQRTPREIVQAKGWEQIHDPDEIRALCRAVLEDPKGKNQLAAFHKGKTQLFGYFLGQVMQRSHGRVNPEVANTILQETLDERR</sequence>
<gene>
    <name evidence="1" type="ORF">PsorP6_000524</name>
</gene>
<evidence type="ECO:0000313" key="2">
    <source>
        <dbReference type="Proteomes" id="UP001163321"/>
    </source>
</evidence>
<dbReference type="EMBL" id="CM047580">
    <property type="protein sequence ID" value="KAI9922107.1"/>
    <property type="molecule type" value="Genomic_DNA"/>
</dbReference>
<evidence type="ECO:0000313" key="1">
    <source>
        <dbReference type="EMBL" id="KAI9922107.1"/>
    </source>
</evidence>
<reference evidence="1 2" key="1">
    <citation type="journal article" date="2022" name="bioRxiv">
        <title>The genome of the oomycete Peronosclerospora sorghi, a cosmopolitan pathogen of maize and sorghum, is inflated with dispersed pseudogenes.</title>
        <authorList>
            <person name="Fletcher K."/>
            <person name="Martin F."/>
            <person name="Isakeit T."/>
            <person name="Cavanaugh K."/>
            <person name="Magill C."/>
            <person name="Michelmore R."/>
        </authorList>
    </citation>
    <scope>NUCLEOTIDE SEQUENCE [LARGE SCALE GENOMIC DNA]</scope>
    <source>
        <strain evidence="1">P6</strain>
    </source>
</reference>
<keyword evidence="2" id="KW-1185">Reference proteome</keyword>
<dbReference type="Proteomes" id="UP001163321">
    <property type="component" value="Chromosome 1"/>
</dbReference>
<organism evidence="1 2">
    <name type="scientific">Peronosclerospora sorghi</name>
    <dbReference type="NCBI Taxonomy" id="230839"/>
    <lineage>
        <taxon>Eukaryota</taxon>
        <taxon>Sar</taxon>
        <taxon>Stramenopiles</taxon>
        <taxon>Oomycota</taxon>
        <taxon>Peronosporomycetes</taxon>
        <taxon>Peronosporales</taxon>
        <taxon>Peronosporaceae</taxon>
        <taxon>Peronosclerospora</taxon>
    </lineage>
</organism>
<comment type="caution">
    <text evidence="1">The sequence shown here is derived from an EMBL/GenBank/DDBJ whole genome shotgun (WGS) entry which is preliminary data.</text>
</comment>
<accession>A0ACC0WUP1</accession>
<name>A0ACC0WUP1_9STRA</name>